<protein>
    <submittedName>
        <fullName evidence="2">Uncharacterized protein</fullName>
    </submittedName>
</protein>
<name>A0A4Y9YIG0_9AGAM</name>
<dbReference type="EMBL" id="SEOQ01000468">
    <property type="protein sequence ID" value="TFY62326.1"/>
    <property type="molecule type" value="Genomic_DNA"/>
</dbReference>
<feature type="non-terminal residue" evidence="2">
    <location>
        <position position="1"/>
    </location>
</feature>
<evidence type="ECO:0000313" key="2">
    <source>
        <dbReference type="EMBL" id="TFY62326.1"/>
    </source>
</evidence>
<organism evidence="2 3">
    <name type="scientific">Dentipellis fragilis</name>
    <dbReference type="NCBI Taxonomy" id="205917"/>
    <lineage>
        <taxon>Eukaryota</taxon>
        <taxon>Fungi</taxon>
        <taxon>Dikarya</taxon>
        <taxon>Basidiomycota</taxon>
        <taxon>Agaricomycotina</taxon>
        <taxon>Agaricomycetes</taxon>
        <taxon>Russulales</taxon>
        <taxon>Hericiaceae</taxon>
        <taxon>Dentipellis</taxon>
    </lineage>
</organism>
<evidence type="ECO:0000313" key="3">
    <source>
        <dbReference type="Proteomes" id="UP000298327"/>
    </source>
</evidence>
<gene>
    <name evidence="2" type="ORF">EVG20_g6737</name>
</gene>
<sequence length="219" mass="24536">LPIATGGTATLRIEADRTATTSAGYGNVGSDKWRLLVVNEISQVAHGTKATRLTSSMLPFNAQAGSSAPQNAQHVGSANGPTAQRPENASSGAGQSRQNQPRRVWSDSRCDMLSLEYEAVLAEMREVTQQFCDGLIDFYEHRELDARCMAKERAIRQAMREELDAEEPTTRELIEDWGYTGDEIARVESDLFNQNLLKAGNERRSTKYFLYRRRLARRH</sequence>
<dbReference type="Proteomes" id="UP000298327">
    <property type="component" value="Unassembled WGS sequence"/>
</dbReference>
<dbReference type="AlphaFoldDB" id="A0A4Y9YIG0"/>
<keyword evidence="3" id="KW-1185">Reference proteome</keyword>
<feature type="region of interest" description="Disordered" evidence="1">
    <location>
        <begin position="61"/>
        <end position="105"/>
    </location>
</feature>
<accession>A0A4Y9YIG0</accession>
<reference evidence="2 3" key="1">
    <citation type="submission" date="2019-02" db="EMBL/GenBank/DDBJ databases">
        <title>Genome sequencing of the rare red list fungi Dentipellis fragilis.</title>
        <authorList>
            <person name="Buettner E."/>
            <person name="Kellner H."/>
        </authorList>
    </citation>
    <scope>NUCLEOTIDE SEQUENCE [LARGE SCALE GENOMIC DNA]</scope>
    <source>
        <strain evidence="2 3">DSM 105465</strain>
    </source>
</reference>
<proteinExistence type="predicted"/>
<comment type="caution">
    <text evidence="2">The sequence shown here is derived from an EMBL/GenBank/DDBJ whole genome shotgun (WGS) entry which is preliminary data.</text>
</comment>
<evidence type="ECO:0000256" key="1">
    <source>
        <dbReference type="SAM" id="MobiDB-lite"/>
    </source>
</evidence>
<feature type="compositionally biased region" description="Polar residues" evidence="1">
    <location>
        <begin position="61"/>
        <end position="101"/>
    </location>
</feature>